<keyword evidence="7" id="KW-0812">Transmembrane</keyword>
<evidence type="ECO:0000256" key="1">
    <source>
        <dbReference type="ARBA" id="ARBA00004651"/>
    </source>
</evidence>
<dbReference type="Gene3D" id="6.10.340.10">
    <property type="match status" value="1"/>
</dbReference>
<dbReference type="GO" id="GO:0005886">
    <property type="term" value="C:plasma membrane"/>
    <property type="evidence" value="ECO:0007669"/>
    <property type="project" value="UniProtKB-SubCell"/>
</dbReference>
<feature type="domain" description="HAMP" evidence="8">
    <location>
        <begin position="319"/>
        <end position="371"/>
    </location>
</feature>
<keyword evidence="4" id="KW-0808">Transferase</keyword>
<evidence type="ECO:0000256" key="7">
    <source>
        <dbReference type="SAM" id="Phobius"/>
    </source>
</evidence>
<dbReference type="Pfam" id="PF00672">
    <property type="entry name" value="HAMP"/>
    <property type="match status" value="1"/>
</dbReference>
<evidence type="ECO:0000256" key="4">
    <source>
        <dbReference type="ARBA" id="ARBA00022679"/>
    </source>
</evidence>
<dbReference type="KEGG" id="cheb:HH215_28895"/>
<sequence length="611" mass="69634">MMPTSMRSRMVLLVLLLIMVLTMAVAFIVLRYNYQSAKSMADDYNHQLALDTMESLDIKNKKYGEISLQIVMSHLVQERLPRMIRADTADEAYLVFKTELVGFLNQYYYTSDEIESIRVWFGDDNILFVGESKLKGDGGYEQQPGYRLARVSPTHLAWVSNDNGTLSQWHVITSFQSKRSPNNGSANPVIGAVEINMKPQRLLESMDKLKVIPNARFSYVNEDDSLLVQYPEVRRDGPFHSDTAMLQAFRAEGGKPLASGLRSDGYIYIFERSYLGIYLIISYPVQTFLQYVAVAGVPIALVALLVLLLSLVGVLYISQMTTKPLRMLLKGIRAFGEGSLDEKIPITGVREIDLIGGGLNRMARQIQQLLEREVQFKQVEHDLAMKNKQAELRALRNQINPHFLFNTLQSIHSVALRKTGQETEINRMIIHLSKLLRESIYHIGNRVTVEEELNNLWAYVELQQYRFKGRFRVKWDVHYESLSKTLPCLILQPLMENAINHGAFHAECEEVPIVVSSSYLDGILTICVRDEGCGMHRETLEGLKWSLDGERAPSTNGHGVGLFNTHNRLKYEFGDLYAMRIESRPDAGTSVRLIIRDQNQLNERQAVEEHV</sequence>
<organism evidence="9 10">
    <name type="scientific">Cohnella herbarum</name>
    <dbReference type="NCBI Taxonomy" id="2728023"/>
    <lineage>
        <taxon>Bacteria</taxon>
        <taxon>Bacillati</taxon>
        <taxon>Bacillota</taxon>
        <taxon>Bacilli</taxon>
        <taxon>Bacillales</taxon>
        <taxon>Paenibacillaceae</taxon>
        <taxon>Cohnella</taxon>
    </lineage>
</organism>
<dbReference type="InterPro" id="IPR050640">
    <property type="entry name" value="Bact_2-comp_sensor_kinase"/>
</dbReference>
<dbReference type="InterPro" id="IPR003660">
    <property type="entry name" value="HAMP_dom"/>
</dbReference>
<evidence type="ECO:0000313" key="9">
    <source>
        <dbReference type="EMBL" id="QJD86793.1"/>
    </source>
</evidence>
<dbReference type="Pfam" id="PF06580">
    <property type="entry name" value="His_kinase"/>
    <property type="match status" value="1"/>
</dbReference>
<feature type="transmembrane region" description="Helical" evidence="7">
    <location>
        <begin position="288"/>
        <end position="317"/>
    </location>
</feature>
<keyword evidence="10" id="KW-1185">Reference proteome</keyword>
<accession>A0A7Z2VNW4</accession>
<evidence type="ECO:0000256" key="5">
    <source>
        <dbReference type="ARBA" id="ARBA00022777"/>
    </source>
</evidence>
<evidence type="ECO:0000259" key="8">
    <source>
        <dbReference type="PROSITE" id="PS50885"/>
    </source>
</evidence>
<name>A0A7Z2VNW4_9BACL</name>
<dbReference type="SUPFAM" id="SSF55874">
    <property type="entry name" value="ATPase domain of HSP90 chaperone/DNA topoisomerase II/histidine kinase"/>
    <property type="match status" value="1"/>
</dbReference>
<dbReference type="GO" id="GO:0000155">
    <property type="term" value="F:phosphorelay sensor kinase activity"/>
    <property type="evidence" value="ECO:0007669"/>
    <property type="project" value="InterPro"/>
</dbReference>
<evidence type="ECO:0000313" key="10">
    <source>
        <dbReference type="Proteomes" id="UP000502248"/>
    </source>
</evidence>
<dbReference type="PANTHER" id="PTHR34220:SF7">
    <property type="entry name" value="SENSOR HISTIDINE KINASE YPDA"/>
    <property type="match status" value="1"/>
</dbReference>
<dbReference type="CDD" id="cd06225">
    <property type="entry name" value="HAMP"/>
    <property type="match status" value="1"/>
</dbReference>
<dbReference type="Proteomes" id="UP000502248">
    <property type="component" value="Chromosome"/>
</dbReference>
<dbReference type="InterPro" id="IPR010559">
    <property type="entry name" value="Sig_transdc_His_kin_internal"/>
</dbReference>
<gene>
    <name evidence="9" type="ORF">HH215_28895</name>
</gene>
<dbReference type="InterPro" id="IPR003594">
    <property type="entry name" value="HATPase_dom"/>
</dbReference>
<dbReference type="InterPro" id="IPR036890">
    <property type="entry name" value="HATPase_C_sf"/>
</dbReference>
<evidence type="ECO:0000256" key="6">
    <source>
        <dbReference type="ARBA" id="ARBA00023136"/>
    </source>
</evidence>
<dbReference type="RefSeq" id="WP_169283039.1">
    <property type="nucleotide sequence ID" value="NZ_CP051680.1"/>
</dbReference>
<proteinExistence type="predicted"/>
<evidence type="ECO:0000256" key="3">
    <source>
        <dbReference type="ARBA" id="ARBA00022553"/>
    </source>
</evidence>
<keyword evidence="2" id="KW-1003">Cell membrane</keyword>
<protein>
    <submittedName>
        <fullName evidence="9">Histidine kinase</fullName>
    </submittedName>
</protein>
<dbReference type="Pfam" id="PF02518">
    <property type="entry name" value="HATPase_c"/>
    <property type="match status" value="1"/>
</dbReference>
<comment type="subcellular location">
    <subcellularLocation>
        <location evidence="1">Cell membrane</location>
        <topology evidence="1">Multi-pass membrane protein</topology>
    </subcellularLocation>
</comment>
<dbReference type="SMART" id="SM00304">
    <property type="entry name" value="HAMP"/>
    <property type="match status" value="1"/>
</dbReference>
<evidence type="ECO:0000256" key="2">
    <source>
        <dbReference type="ARBA" id="ARBA00022475"/>
    </source>
</evidence>
<keyword evidence="3" id="KW-0597">Phosphoprotein</keyword>
<dbReference type="EMBL" id="CP051680">
    <property type="protein sequence ID" value="QJD86793.1"/>
    <property type="molecule type" value="Genomic_DNA"/>
</dbReference>
<keyword evidence="5 9" id="KW-0418">Kinase</keyword>
<dbReference type="SUPFAM" id="SSF158472">
    <property type="entry name" value="HAMP domain-like"/>
    <property type="match status" value="1"/>
</dbReference>
<dbReference type="PROSITE" id="PS50885">
    <property type="entry name" value="HAMP"/>
    <property type="match status" value="1"/>
</dbReference>
<keyword evidence="7" id="KW-1133">Transmembrane helix</keyword>
<dbReference type="Gene3D" id="3.30.565.10">
    <property type="entry name" value="Histidine kinase-like ATPase, C-terminal domain"/>
    <property type="match status" value="1"/>
</dbReference>
<dbReference type="PANTHER" id="PTHR34220">
    <property type="entry name" value="SENSOR HISTIDINE KINASE YPDA"/>
    <property type="match status" value="1"/>
</dbReference>
<keyword evidence="6 7" id="KW-0472">Membrane</keyword>
<reference evidence="9 10" key="1">
    <citation type="submission" date="2020-04" db="EMBL/GenBank/DDBJ databases">
        <title>Genome sequencing of novel species.</title>
        <authorList>
            <person name="Heo J."/>
            <person name="Kim S.-J."/>
            <person name="Kim J.-S."/>
            <person name="Hong S.-B."/>
            <person name="Kwon S.-W."/>
        </authorList>
    </citation>
    <scope>NUCLEOTIDE SEQUENCE [LARGE SCALE GENOMIC DNA]</scope>
    <source>
        <strain evidence="9 10">MFER-1</strain>
    </source>
</reference>
<dbReference type="AlphaFoldDB" id="A0A7Z2VNW4"/>